<accession>A0A9N9FVJ8</accession>
<dbReference type="EMBL" id="CAJVPQ010001695">
    <property type="protein sequence ID" value="CAG8565585.1"/>
    <property type="molecule type" value="Genomic_DNA"/>
</dbReference>
<proteinExistence type="predicted"/>
<evidence type="ECO:0000313" key="1">
    <source>
        <dbReference type="EMBL" id="CAG8565585.1"/>
    </source>
</evidence>
<keyword evidence="2" id="KW-1185">Reference proteome</keyword>
<dbReference type="Proteomes" id="UP000789570">
    <property type="component" value="Unassembled WGS sequence"/>
</dbReference>
<dbReference type="AlphaFoldDB" id="A0A9N9FVJ8"/>
<evidence type="ECO:0000313" key="2">
    <source>
        <dbReference type="Proteomes" id="UP000789570"/>
    </source>
</evidence>
<reference evidence="1" key="1">
    <citation type="submission" date="2021-06" db="EMBL/GenBank/DDBJ databases">
        <authorList>
            <person name="Kallberg Y."/>
            <person name="Tangrot J."/>
            <person name="Rosling A."/>
        </authorList>
    </citation>
    <scope>NUCLEOTIDE SEQUENCE</scope>
    <source>
        <strain evidence="1">UK204</strain>
    </source>
</reference>
<comment type="caution">
    <text evidence="1">The sequence shown here is derived from an EMBL/GenBank/DDBJ whole genome shotgun (WGS) entry which is preliminary data.</text>
</comment>
<organism evidence="1 2">
    <name type="scientific">Funneliformis caledonium</name>
    <dbReference type="NCBI Taxonomy" id="1117310"/>
    <lineage>
        <taxon>Eukaryota</taxon>
        <taxon>Fungi</taxon>
        <taxon>Fungi incertae sedis</taxon>
        <taxon>Mucoromycota</taxon>
        <taxon>Glomeromycotina</taxon>
        <taxon>Glomeromycetes</taxon>
        <taxon>Glomerales</taxon>
        <taxon>Glomeraceae</taxon>
        <taxon>Funneliformis</taxon>
    </lineage>
</organism>
<protein>
    <submittedName>
        <fullName evidence="1">14713_t:CDS:1</fullName>
    </submittedName>
</protein>
<sequence length="68" mass="7757">MTYFQDALSQSSVQYPPSNYEPILQVKSWATSSFVKGYKQRSSNTRAPQNNLQDHAKTIFSISINEIN</sequence>
<gene>
    <name evidence="1" type="ORF">FCALED_LOCUS6829</name>
</gene>
<name>A0A9N9FVJ8_9GLOM</name>